<name>A0A1A7ZNE0_NOTFU</name>
<reference evidence="1" key="2">
    <citation type="submission" date="2016-06" db="EMBL/GenBank/DDBJ databases">
        <title>The genome of a short-lived fish provides insights into sex chromosome evolution and the genetic control of aging.</title>
        <authorList>
            <person name="Reichwald K."/>
            <person name="Felder M."/>
            <person name="Petzold A."/>
            <person name="Koch P."/>
            <person name="Groth M."/>
            <person name="Platzer M."/>
        </authorList>
    </citation>
    <scope>NUCLEOTIDE SEQUENCE</scope>
    <source>
        <tissue evidence="1">Brain</tissue>
    </source>
</reference>
<organism evidence="1">
    <name type="scientific">Nothobranchius furzeri</name>
    <name type="common">Turquoise killifish</name>
    <dbReference type="NCBI Taxonomy" id="105023"/>
    <lineage>
        <taxon>Eukaryota</taxon>
        <taxon>Metazoa</taxon>
        <taxon>Chordata</taxon>
        <taxon>Craniata</taxon>
        <taxon>Vertebrata</taxon>
        <taxon>Euteleostomi</taxon>
        <taxon>Actinopterygii</taxon>
        <taxon>Neopterygii</taxon>
        <taxon>Teleostei</taxon>
        <taxon>Neoteleostei</taxon>
        <taxon>Acanthomorphata</taxon>
        <taxon>Ovalentaria</taxon>
        <taxon>Atherinomorphae</taxon>
        <taxon>Cyprinodontiformes</taxon>
        <taxon>Nothobranchiidae</taxon>
        <taxon>Nothobranchius</taxon>
    </lineage>
</organism>
<sequence length="65" mass="7750">NFDNYQAIVWFVNVGNVHWKFLVSTNRNFLSENSYSEQISIRFLFLKLGSVSAIKCHPWKLFFTF</sequence>
<dbReference type="EMBL" id="HADY01005040">
    <property type="protein sequence ID" value="SBP43525.1"/>
    <property type="molecule type" value="Transcribed_RNA"/>
</dbReference>
<dbReference type="AlphaFoldDB" id="A0A1A7ZNE0"/>
<evidence type="ECO:0000313" key="1">
    <source>
        <dbReference type="EMBL" id="SBP43525.1"/>
    </source>
</evidence>
<accession>A0A1A7ZNE0</accession>
<gene>
    <name evidence="1" type="primary">Nfu_g_1_002166</name>
</gene>
<protein>
    <submittedName>
        <fullName evidence="1">Uncharacterized protein</fullName>
    </submittedName>
</protein>
<feature type="non-terminal residue" evidence="1">
    <location>
        <position position="1"/>
    </location>
</feature>
<proteinExistence type="predicted"/>
<reference evidence="1" key="1">
    <citation type="submission" date="2016-05" db="EMBL/GenBank/DDBJ databases">
        <authorList>
            <person name="Lavstsen T."/>
            <person name="Jespersen J.S."/>
        </authorList>
    </citation>
    <scope>NUCLEOTIDE SEQUENCE</scope>
    <source>
        <tissue evidence="1">Brain</tissue>
    </source>
</reference>